<accession>A0A367ZVJ9</accession>
<dbReference type="AlphaFoldDB" id="A0A367ZVJ9"/>
<name>A0A367ZVJ9_9BACT</name>
<dbReference type="Proteomes" id="UP000252355">
    <property type="component" value="Unassembled WGS sequence"/>
</dbReference>
<dbReference type="EMBL" id="QOQW01000002">
    <property type="protein sequence ID" value="RCK81382.1"/>
    <property type="molecule type" value="Genomic_DNA"/>
</dbReference>
<sequence>MSTARKEKDRVKRIEGWILWDWEIEGPARKGSRPTLHIGR</sequence>
<evidence type="ECO:0000313" key="2">
    <source>
        <dbReference type="Proteomes" id="UP000252355"/>
    </source>
</evidence>
<proteinExistence type="predicted"/>
<reference evidence="1 2" key="1">
    <citation type="submission" date="2018-05" db="EMBL/GenBank/DDBJ databases">
        <title>A metagenomic window into the 2 km-deep terrestrial subsurface aquifer revealed taxonomically and functionally diverse microbial community comprising novel uncultured bacterial lineages.</title>
        <authorList>
            <person name="Kadnikov V.V."/>
            <person name="Mardanov A.V."/>
            <person name="Beletsky A.V."/>
            <person name="Banks D."/>
            <person name="Pimenov N.V."/>
            <person name="Frank Y.A."/>
            <person name="Karnachuk O.V."/>
            <person name="Ravin N.V."/>
        </authorList>
    </citation>
    <scope>NUCLEOTIDE SEQUENCE [LARGE SCALE GENOMIC DNA]</scope>
    <source>
        <strain evidence="1">BY5</strain>
    </source>
</reference>
<gene>
    <name evidence="1" type="ORF">OZSIB_2251</name>
</gene>
<comment type="caution">
    <text evidence="1">The sequence shown here is derived from an EMBL/GenBank/DDBJ whole genome shotgun (WGS) entry which is preliminary data.</text>
</comment>
<evidence type="ECO:0000313" key="1">
    <source>
        <dbReference type="EMBL" id="RCK81382.1"/>
    </source>
</evidence>
<protein>
    <submittedName>
        <fullName evidence="1">Uncharacterized protein</fullName>
    </submittedName>
</protein>
<organism evidence="1 2">
    <name type="scientific">Candidatus Ozemobacter sibiricus</name>
    <dbReference type="NCBI Taxonomy" id="2268124"/>
    <lineage>
        <taxon>Bacteria</taxon>
        <taxon>Candidatus Ozemobacteria</taxon>
        <taxon>Candidatus Ozemobacterales</taxon>
        <taxon>Candidatus Ozemobacteraceae</taxon>
        <taxon>Candidatus Ozemobacter</taxon>
    </lineage>
</organism>